<accession>A0A2U1KMB8</accession>
<dbReference type="InterPro" id="IPR015410">
    <property type="entry name" value="DUF1985"/>
</dbReference>
<organism evidence="3 4">
    <name type="scientific">Artemisia annua</name>
    <name type="common">Sweet wormwood</name>
    <dbReference type="NCBI Taxonomy" id="35608"/>
    <lineage>
        <taxon>Eukaryota</taxon>
        <taxon>Viridiplantae</taxon>
        <taxon>Streptophyta</taxon>
        <taxon>Embryophyta</taxon>
        <taxon>Tracheophyta</taxon>
        <taxon>Spermatophyta</taxon>
        <taxon>Magnoliopsida</taxon>
        <taxon>eudicotyledons</taxon>
        <taxon>Gunneridae</taxon>
        <taxon>Pentapetalae</taxon>
        <taxon>asterids</taxon>
        <taxon>campanulids</taxon>
        <taxon>Asterales</taxon>
        <taxon>Asteraceae</taxon>
        <taxon>Asteroideae</taxon>
        <taxon>Anthemideae</taxon>
        <taxon>Artemisiinae</taxon>
        <taxon>Artemisia</taxon>
    </lineage>
</organism>
<evidence type="ECO:0000313" key="4">
    <source>
        <dbReference type="Proteomes" id="UP000245207"/>
    </source>
</evidence>
<evidence type="ECO:0000256" key="1">
    <source>
        <dbReference type="SAM" id="MobiDB-lite"/>
    </source>
</evidence>
<comment type="caution">
    <text evidence="3">The sequence shown here is derived from an EMBL/GenBank/DDBJ whole genome shotgun (WGS) entry which is preliminary data.</text>
</comment>
<dbReference type="Pfam" id="PF09331">
    <property type="entry name" value="DUF1985"/>
    <property type="match status" value="1"/>
</dbReference>
<dbReference type="EMBL" id="PKPP01016194">
    <property type="protein sequence ID" value="PWA37926.1"/>
    <property type="molecule type" value="Genomic_DNA"/>
</dbReference>
<dbReference type="OrthoDB" id="1930729at2759"/>
<gene>
    <name evidence="3" type="ORF">CTI12_AA586130</name>
</gene>
<dbReference type="PANTHER" id="PTHR48449:SF1">
    <property type="entry name" value="DUF1985 DOMAIN-CONTAINING PROTEIN"/>
    <property type="match status" value="1"/>
</dbReference>
<feature type="region of interest" description="Disordered" evidence="1">
    <location>
        <begin position="348"/>
        <end position="369"/>
    </location>
</feature>
<sequence>MGRREFGIITGMPFGDISLSHLQNVKSRFMKLVFPGLRVLKGGDLYQLLEDQQFKLLSEPDALRVCLLLAADFCFMGQEIRHMIVKEFLALIDDLDAWNAFPWGEHMWQEFHDRNYMLVSSKRDEYMKGYVMKGSAYQAVYNLWGFAFALKVLVLETFPQSKLWWEKDENAFPQGVGWRDVRGFSKSDHNSLFYAATPIKPIIPTDAERASLWWISSIDYLDNPIVSSLRKNKKLNVTRSSTGVVNDGSSHDNDSSDAEVDESLRRMSNKQLLKYVASMEGRLAAVEKLVKPRKVPIDVTVPAVNHPAKEPVADAKIVIELTGDVEKPKHMEEDIDKKMKGVVHEEHTVKEPMEEEVVKEPMEEEILPR</sequence>
<name>A0A2U1KMB8_ARTAN</name>
<reference evidence="3 4" key="1">
    <citation type="journal article" date="2018" name="Mol. Plant">
        <title>The genome of Artemisia annua provides insight into the evolution of Asteraceae family and artemisinin biosynthesis.</title>
        <authorList>
            <person name="Shen Q."/>
            <person name="Zhang L."/>
            <person name="Liao Z."/>
            <person name="Wang S."/>
            <person name="Yan T."/>
            <person name="Shi P."/>
            <person name="Liu M."/>
            <person name="Fu X."/>
            <person name="Pan Q."/>
            <person name="Wang Y."/>
            <person name="Lv Z."/>
            <person name="Lu X."/>
            <person name="Zhang F."/>
            <person name="Jiang W."/>
            <person name="Ma Y."/>
            <person name="Chen M."/>
            <person name="Hao X."/>
            <person name="Li L."/>
            <person name="Tang Y."/>
            <person name="Lv G."/>
            <person name="Zhou Y."/>
            <person name="Sun X."/>
            <person name="Brodelius P.E."/>
            <person name="Rose J.K.C."/>
            <person name="Tang K."/>
        </authorList>
    </citation>
    <scope>NUCLEOTIDE SEQUENCE [LARGE SCALE GENOMIC DNA]</scope>
    <source>
        <strain evidence="4">cv. Huhao1</strain>
        <tissue evidence="3">Leaf</tissue>
    </source>
</reference>
<dbReference type="PANTHER" id="PTHR48449">
    <property type="entry name" value="DUF1985 DOMAIN-CONTAINING PROTEIN"/>
    <property type="match status" value="1"/>
</dbReference>
<dbReference type="AlphaFoldDB" id="A0A2U1KMB8"/>
<feature type="region of interest" description="Disordered" evidence="1">
    <location>
        <begin position="240"/>
        <end position="263"/>
    </location>
</feature>
<dbReference type="Proteomes" id="UP000245207">
    <property type="component" value="Unassembled WGS sequence"/>
</dbReference>
<keyword evidence="4" id="KW-1185">Reference proteome</keyword>
<evidence type="ECO:0000259" key="2">
    <source>
        <dbReference type="Pfam" id="PF09331"/>
    </source>
</evidence>
<protein>
    <submittedName>
        <fullName evidence="3">Phospholipase-like protein</fullName>
    </submittedName>
</protein>
<feature type="domain" description="DUF1985" evidence="2">
    <location>
        <begin position="2"/>
        <end position="110"/>
    </location>
</feature>
<proteinExistence type="predicted"/>
<evidence type="ECO:0000313" key="3">
    <source>
        <dbReference type="EMBL" id="PWA37926.1"/>
    </source>
</evidence>